<gene>
    <name evidence="2" type="ORF">PODCO_207766</name>
</gene>
<accession>A0ABY6S3B2</accession>
<keyword evidence="1" id="KW-1133">Transmembrane helix</keyword>
<keyword evidence="3" id="KW-1185">Reference proteome</keyword>
<keyword evidence="1" id="KW-0812">Transmembrane</keyword>
<name>A0ABY6S3B2_PODCO</name>
<sequence>MLAVTYSVPSFHDITSLHNSTSPHNITSLHNSTSLDNSSAPTFGNNSAGAGDLRLRMWLIIYGHWLLDCSSIFVCSAVVMLSKCGDD</sequence>
<evidence type="ECO:0000313" key="2">
    <source>
        <dbReference type="EMBL" id="VBB75885.1"/>
    </source>
</evidence>
<dbReference type="EMBL" id="LR026965">
    <property type="protein sequence ID" value="VBB75885.1"/>
    <property type="molecule type" value="Genomic_DNA"/>
</dbReference>
<dbReference type="Proteomes" id="UP000280685">
    <property type="component" value="Chromosome 2"/>
</dbReference>
<evidence type="ECO:0000256" key="1">
    <source>
        <dbReference type="SAM" id="Phobius"/>
    </source>
</evidence>
<keyword evidence="1" id="KW-0472">Membrane</keyword>
<evidence type="ECO:0000313" key="3">
    <source>
        <dbReference type="Proteomes" id="UP000280685"/>
    </source>
</evidence>
<proteinExistence type="predicted"/>
<protein>
    <submittedName>
        <fullName evidence="2">Uncharacterized protein</fullName>
    </submittedName>
</protein>
<organism evidence="2 3">
    <name type="scientific">Podospora comata</name>
    <dbReference type="NCBI Taxonomy" id="48703"/>
    <lineage>
        <taxon>Eukaryota</taxon>
        <taxon>Fungi</taxon>
        <taxon>Dikarya</taxon>
        <taxon>Ascomycota</taxon>
        <taxon>Pezizomycotina</taxon>
        <taxon>Sordariomycetes</taxon>
        <taxon>Sordariomycetidae</taxon>
        <taxon>Sordariales</taxon>
        <taxon>Podosporaceae</taxon>
        <taxon>Podospora</taxon>
    </lineage>
</organism>
<reference evidence="2" key="1">
    <citation type="submission" date="2018-02" db="EMBL/GenBank/DDBJ databases">
        <authorList>
            <person name="Silar P."/>
        </authorList>
    </citation>
    <scope>NUCLEOTIDE SEQUENCE [LARGE SCALE GENOMIC DNA]</scope>
    <source>
        <strain evidence="2">T</strain>
    </source>
</reference>
<feature type="transmembrane region" description="Helical" evidence="1">
    <location>
        <begin position="59"/>
        <end position="81"/>
    </location>
</feature>